<name>A0AC60PTS9_IXOPE</name>
<sequence>MASASAATGGTAAANAPVIEIGGWSRDADVTRSHTRVLGVRTVRLGETRSTAAPAMRDADLSTLPGHESGFVAAADTL</sequence>
<dbReference type="EMBL" id="JABSTQ010010021">
    <property type="protein sequence ID" value="KAG0424064.1"/>
    <property type="molecule type" value="Genomic_DNA"/>
</dbReference>
<proteinExistence type="predicted"/>
<dbReference type="Proteomes" id="UP000805193">
    <property type="component" value="Unassembled WGS sequence"/>
</dbReference>
<keyword evidence="2" id="KW-1185">Reference proteome</keyword>
<comment type="caution">
    <text evidence="1">The sequence shown here is derived from an EMBL/GenBank/DDBJ whole genome shotgun (WGS) entry which is preliminary data.</text>
</comment>
<accession>A0AC60PTS9</accession>
<evidence type="ECO:0000313" key="1">
    <source>
        <dbReference type="EMBL" id="KAG0424064.1"/>
    </source>
</evidence>
<evidence type="ECO:0000313" key="2">
    <source>
        <dbReference type="Proteomes" id="UP000805193"/>
    </source>
</evidence>
<reference evidence="1 2" key="1">
    <citation type="journal article" date="2020" name="Cell">
        <title>Large-Scale Comparative Analyses of Tick Genomes Elucidate Their Genetic Diversity and Vector Capacities.</title>
        <authorList>
            <consortium name="Tick Genome and Microbiome Consortium (TIGMIC)"/>
            <person name="Jia N."/>
            <person name="Wang J."/>
            <person name="Shi W."/>
            <person name="Du L."/>
            <person name="Sun Y."/>
            <person name="Zhan W."/>
            <person name="Jiang J.F."/>
            <person name="Wang Q."/>
            <person name="Zhang B."/>
            <person name="Ji P."/>
            <person name="Bell-Sakyi L."/>
            <person name="Cui X.M."/>
            <person name="Yuan T.T."/>
            <person name="Jiang B.G."/>
            <person name="Yang W.F."/>
            <person name="Lam T.T."/>
            <person name="Chang Q.C."/>
            <person name="Ding S.J."/>
            <person name="Wang X.J."/>
            <person name="Zhu J.G."/>
            <person name="Ruan X.D."/>
            <person name="Zhao L."/>
            <person name="Wei J.T."/>
            <person name="Ye R.Z."/>
            <person name="Que T.C."/>
            <person name="Du C.H."/>
            <person name="Zhou Y.H."/>
            <person name="Cheng J.X."/>
            <person name="Dai P.F."/>
            <person name="Guo W.B."/>
            <person name="Han X.H."/>
            <person name="Huang E.J."/>
            <person name="Li L.F."/>
            <person name="Wei W."/>
            <person name="Gao Y.C."/>
            <person name="Liu J.Z."/>
            <person name="Shao H.Z."/>
            <person name="Wang X."/>
            <person name="Wang C.C."/>
            <person name="Yang T.C."/>
            <person name="Huo Q.B."/>
            <person name="Li W."/>
            <person name="Chen H.Y."/>
            <person name="Chen S.E."/>
            <person name="Zhou L.G."/>
            <person name="Ni X.B."/>
            <person name="Tian J.H."/>
            <person name="Sheng Y."/>
            <person name="Liu T."/>
            <person name="Pan Y.S."/>
            <person name="Xia L.Y."/>
            <person name="Li J."/>
            <person name="Zhao F."/>
            <person name="Cao W.C."/>
        </authorList>
    </citation>
    <scope>NUCLEOTIDE SEQUENCE [LARGE SCALE GENOMIC DNA]</scope>
    <source>
        <strain evidence="1">Iper-2018</strain>
    </source>
</reference>
<organism evidence="1 2">
    <name type="scientific">Ixodes persulcatus</name>
    <name type="common">Taiga tick</name>
    <dbReference type="NCBI Taxonomy" id="34615"/>
    <lineage>
        <taxon>Eukaryota</taxon>
        <taxon>Metazoa</taxon>
        <taxon>Ecdysozoa</taxon>
        <taxon>Arthropoda</taxon>
        <taxon>Chelicerata</taxon>
        <taxon>Arachnida</taxon>
        <taxon>Acari</taxon>
        <taxon>Parasitiformes</taxon>
        <taxon>Ixodida</taxon>
        <taxon>Ixodoidea</taxon>
        <taxon>Ixodidae</taxon>
        <taxon>Ixodinae</taxon>
        <taxon>Ixodes</taxon>
    </lineage>
</organism>
<protein>
    <submittedName>
        <fullName evidence="1">Uncharacterized protein</fullName>
    </submittedName>
</protein>
<gene>
    <name evidence="1" type="ORF">HPB47_000183</name>
</gene>